<evidence type="ECO:0000313" key="3">
    <source>
        <dbReference type="Proteomes" id="UP001204142"/>
    </source>
</evidence>
<dbReference type="Gene3D" id="3.40.50.2000">
    <property type="entry name" value="Glycogen Phosphorylase B"/>
    <property type="match status" value="2"/>
</dbReference>
<dbReference type="SUPFAM" id="SSF53756">
    <property type="entry name" value="UDP-Glycosyltransferase/glycogen phosphorylase"/>
    <property type="match status" value="1"/>
</dbReference>
<organism evidence="2 3">
    <name type="scientific">Limnobacter humi</name>
    <dbReference type="NCBI Taxonomy" id="1778671"/>
    <lineage>
        <taxon>Bacteria</taxon>
        <taxon>Pseudomonadati</taxon>
        <taxon>Pseudomonadota</taxon>
        <taxon>Betaproteobacteria</taxon>
        <taxon>Burkholderiales</taxon>
        <taxon>Burkholderiaceae</taxon>
        <taxon>Limnobacter</taxon>
    </lineage>
</organism>
<keyword evidence="3" id="KW-1185">Reference proteome</keyword>
<dbReference type="PANTHER" id="PTHR46401">
    <property type="entry name" value="GLYCOSYLTRANSFERASE WBBK-RELATED"/>
    <property type="match status" value="1"/>
</dbReference>
<feature type="domain" description="Glycosyl transferase family 1" evidence="1">
    <location>
        <begin position="212"/>
        <end position="340"/>
    </location>
</feature>
<accession>A0ABT1WL44</accession>
<evidence type="ECO:0000259" key="1">
    <source>
        <dbReference type="Pfam" id="PF00534"/>
    </source>
</evidence>
<dbReference type="PANTHER" id="PTHR46401:SF8">
    <property type="entry name" value="BLL6006 PROTEIN"/>
    <property type="match status" value="1"/>
</dbReference>
<dbReference type="Pfam" id="PF00534">
    <property type="entry name" value="Glycos_transf_1"/>
    <property type="match status" value="1"/>
</dbReference>
<dbReference type="Proteomes" id="UP001204142">
    <property type="component" value="Unassembled WGS sequence"/>
</dbReference>
<protein>
    <submittedName>
        <fullName evidence="2">Glycosyltransferase family 4 protein</fullName>
    </submittedName>
</protein>
<reference evidence="2 3" key="1">
    <citation type="submission" date="2022-07" db="EMBL/GenBank/DDBJ databases">
        <authorList>
            <person name="Xamxidin M."/>
            <person name="Wu M."/>
        </authorList>
    </citation>
    <scope>NUCLEOTIDE SEQUENCE [LARGE SCALE GENOMIC DNA]</scope>
    <source>
        <strain evidence="2 3">NBRC 111650</strain>
    </source>
</reference>
<sequence length="387" mass="43536">MKKILIDARWLTNSMRGIGVFTKNLIYALIENDHDKFEFHLAVRKKFVSLLANKLPKNFYVVQLPDWCPDPILDLVVFNYLTKKLSADVVHFTGNTGFVLPRLAAHVLLTLHDVSFLKSADVVPFPNQNLRQAIGRIYRKVFVPFYAKSATKVCTVSEFAVKDIQHELGIAAEFIYHGFELAIDTSVSDNDIAATEHNRIDSTKYLAITGPDPQKNLTFVISAFISLYQKYKSEAPKLAVIGVNRQQYQRLKPGGLITENISFLGMCPHRDIPKYIQSCKTMIVPSFYESFGLPVIESLFFHKAPLCSSGGALPEIGASFAHYFDPRNQGTLVKLIESIEMGNLLIDLPAEQVGHHLSRFSWSIVANFYLSQYAAKNVAQDRETPCS</sequence>
<proteinExistence type="predicted"/>
<dbReference type="InterPro" id="IPR001296">
    <property type="entry name" value="Glyco_trans_1"/>
</dbReference>
<dbReference type="EMBL" id="JANIGO010000008">
    <property type="protein sequence ID" value="MCQ8897802.1"/>
    <property type="molecule type" value="Genomic_DNA"/>
</dbReference>
<gene>
    <name evidence="2" type="ORF">NQT62_15275</name>
</gene>
<evidence type="ECO:0000313" key="2">
    <source>
        <dbReference type="EMBL" id="MCQ8897802.1"/>
    </source>
</evidence>
<name>A0ABT1WL44_9BURK</name>
<dbReference type="CDD" id="cd03809">
    <property type="entry name" value="GT4_MtfB-like"/>
    <property type="match status" value="1"/>
</dbReference>
<comment type="caution">
    <text evidence="2">The sequence shown here is derived from an EMBL/GenBank/DDBJ whole genome shotgun (WGS) entry which is preliminary data.</text>
</comment>
<dbReference type="RefSeq" id="WP_256765616.1">
    <property type="nucleotide sequence ID" value="NZ_JANIGO010000008.1"/>
</dbReference>